<protein>
    <submittedName>
        <fullName evidence="4">Histone H1</fullName>
    </submittedName>
</protein>
<evidence type="ECO:0000313" key="4">
    <source>
        <dbReference type="EMBL" id="MXV52996.1"/>
    </source>
</evidence>
<sequence length="58" mass="6587">MEKFSKLKELIASVEADAEKFYNNSNNAAGTRVRKAMQDLKNLAQEIRTEVTEIKNKA</sequence>
<comment type="similarity">
    <text evidence="2">Belongs to the histone H1/H5 family. HCT subfamily.</text>
</comment>
<gene>
    <name evidence="4" type="ORF">GS399_18655</name>
</gene>
<dbReference type="GO" id="GO:0030527">
    <property type="term" value="F:structural constituent of chromatin"/>
    <property type="evidence" value="ECO:0007669"/>
    <property type="project" value="InterPro"/>
</dbReference>
<dbReference type="Pfam" id="PF07432">
    <property type="entry name" value="Hc1"/>
    <property type="match status" value="1"/>
</dbReference>
<dbReference type="GO" id="GO:0003677">
    <property type="term" value="F:DNA binding"/>
    <property type="evidence" value="ECO:0007669"/>
    <property type="project" value="InterPro"/>
</dbReference>
<keyword evidence="3" id="KW-0175">Coiled coil</keyword>
<dbReference type="Proteomes" id="UP000466586">
    <property type="component" value="Unassembled WGS sequence"/>
</dbReference>
<accession>A0A7K1YEH0</accession>
<organism evidence="4 5">
    <name type="scientific">Hufsiella arboris</name>
    <dbReference type="NCBI Taxonomy" id="2695275"/>
    <lineage>
        <taxon>Bacteria</taxon>
        <taxon>Pseudomonadati</taxon>
        <taxon>Bacteroidota</taxon>
        <taxon>Sphingobacteriia</taxon>
        <taxon>Sphingobacteriales</taxon>
        <taxon>Sphingobacteriaceae</taxon>
        <taxon>Hufsiella</taxon>
    </lineage>
</organism>
<dbReference type="InterPro" id="IPR010886">
    <property type="entry name" value="Hc1"/>
</dbReference>
<evidence type="ECO:0000256" key="3">
    <source>
        <dbReference type="SAM" id="Coils"/>
    </source>
</evidence>
<reference evidence="4 5" key="1">
    <citation type="submission" date="2019-11" db="EMBL/GenBank/DDBJ databases">
        <title>Pedobacter sp. HMF7647 Genome sequencing and assembly.</title>
        <authorList>
            <person name="Kang H."/>
            <person name="Kim H."/>
            <person name="Joh K."/>
        </authorList>
    </citation>
    <scope>NUCLEOTIDE SEQUENCE [LARGE SCALE GENOMIC DNA]</scope>
    <source>
        <strain evidence="4 5">HMF7647</strain>
    </source>
</reference>
<dbReference type="EMBL" id="WVHT01000012">
    <property type="protein sequence ID" value="MXV52996.1"/>
    <property type="molecule type" value="Genomic_DNA"/>
</dbReference>
<dbReference type="RefSeq" id="WP_160846177.1">
    <property type="nucleotide sequence ID" value="NZ_WVHT01000012.1"/>
</dbReference>
<comment type="caution">
    <text evidence="4">The sequence shown here is derived from an EMBL/GenBank/DDBJ whole genome shotgun (WGS) entry which is preliminary data.</text>
</comment>
<feature type="coiled-coil region" evidence="3">
    <location>
        <begin position="26"/>
        <end position="57"/>
    </location>
</feature>
<evidence type="ECO:0000256" key="2">
    <source>
        <dbReference type="ARBA" id="ARBA00008424"/>
    </source>
</evidence>
<proteinExistence type="inferred from homology"/>
<keyword evidence="5" id="KW-1185">Reference proteome</keyword>
<dbReference type="AlphaFoldDB" id="A0A7K1YEH0"/>
<name>A0A7K1YEH0_9SPHI</name>
<evidence type="ECO:0000256" key="1">
    <source>
        <dbReference type="ARBA" id="ARBA00002333"/>
    </source>
</evidence>
<evidence type="ECO:0000313" key="5">
    <source>
        <dbReference type="Proteomes" id="UP000466586"/>
    </source>
</evidence>
<comment type="function">
    <text evidence="1">Might have a role analogous to that of eukaryotic histone proteins.</text>
</comment>